<feature type="transmembrane region" description="Helical" evidence="2">
    <location>
        <begin position="119"/>
        <end position="144"/>
    </location>
</feature>
<reference evidence="3" key="1">
    <citation type="submission" date="2017-07" db="EMBL/GenBank/DDBJ databases">
        <title>Taro Niue Genome Assembly and Annotation.</title>
        <authorList>
            <person name="Atibalentja N."/>
            <person name="Keating K."/>
            <person name="Fields C.J."/>
        </authorList>
    </citation>
    <scope>NUCLEOTIDE SEQUENCE</scope>
    <source>
        <strain evidence="3">Niue_2</strain>
        <tissue evidence="3">Leaf</tissue>
    </source>
</reference>
<sequence>MFSQNGSWRFGCGAFDRVFSCGAGQVVFLFIFGFPGCASGTSCVPRIGSVVVVRLAVPPVGVLALRGCSLFRVRRRPVVCLLPLLFVGCSGWWCFHMAFGAMSRTVATFVAKVSCGEPFLLACVVSAFGATVLHFCLVLVLAVAPCARARVVCSVLSGALVHCVMPWVAPGASVSTVCCAVCMIVALSVVHQVLASALWTIHFAVPPSDCGVLRWLTKLGIPRGIPTSSNCTDMIVTGWNEKLIKKARKTWAKYTVSRKVGLAVQENREDIWNPNNMPMKTRGKRTVLCTRCQLGEKEEDVVMAGDMAEEEEAGPSVAGAGGDSEPEGEGSAGDDGGDEMEAEAPRRPKGKGRMRSRVTWDLCWAWYRALPEAQQTQIARMGFGHLLTFVAGRRRPIRGILLGSLSEAVGLRGRRRGPLETLEEFYTGVRGTLDLGDRSEERSVRIFVAYLFGQLLFATQSSQMNCKFMLFLRDLA</sequence>
<evidence type="ECO:0000313" key="3">
    <source>
        <dbReference type="EMBL" id="MQL88545.1"/>
    </source>
</evidence>
<name>A0A843UY39_COLES</name>
<keyword evidence="2" id="KW-0472">Membrane</keyword>
<gene>
    <name evidence="3" type="ORF">Taro_021097</name>
</gene>
<feature type="region of interest" description="Disordered" evidence="1">
    <location>
        <begin position="309"/>
        <end position="352"/>
    </location>
</feature>
<evidence type="ECO:0000256" key="1">
    <source>
        <dbReference type="SAM" id="MobiDB-lite"/>
    </source>
</evidence>
<evidence type="ECO:0000313" key="4">
    <source>
        <dbReference type="Proteomes" id="UP000652761"/>
    </source>
</evidence>
<protein>
    <submittedName>
        <fullName evidence="3">Uncharacterized protein</fullName>
    </submittedName>
</protein>
<dbReference type="AlphaFoldDB" id="A0A843UY39"/>
<feature type="transmembrane region" description="Helical" evidence="2">
    <location>
        <begin position="47"/>
        <end position="66"/>
    </location>
</feature>
<proteinExistence type="predicted"/>
<comment type="caution">
    <text evidence="3">The sequence shown here is derived from an EMBL/GenBank/DDBJ whole genome shotgun (WGS) entry which is preliminary data.</text>
</comment>
<dbReference type="Proteomes" id="UP000652761">
    <property type="component" value="Unassembled WGS sequence"/>
</dbReference>
<keyword evidence="2" id="KW-0812">Transmembrane</keyword>
<keyword evidence="4" id="KW-1185">Reference proteome</keyword>
<feature type="transmembrane region" description="Helical" evidence="2">
    <location>
        <begin position="174"/>
        <end position="194"/>
    </location>
</feature>
<feature type="transmembrane region" description="Helical" evidence="2">
    <location>
        <begin position="78"/>
        <end position="99"/>
    </location>
</feature>
<evidence type="ECO:0000256" key="2">
    <source>
        <dbReference type="SAM" id="Phobius"/>
    </source>
</evidence>
<feature type="transmembrane region" description="Helical" evidence="2">
    <location>
        <begin position="21"/>
        <end position="41"/>
    </location>
</feature>
<accession>A0A843UY39</accession>
<keyword evidence="2" id="KW-1133">Transmembrane helix</keyword>
<organism evidence="3 4">
    <name type="scientific">Colocasia esculenta</name>
    <name type="common">Wild taro</name>
    <name type="synonym">Arum esculentum</name>
    <dbReference type="NCBI Taxonomy" id="4460"/>
    <lineage>
        <taxon>Eukaryota</taxon>
        <taxon>Viridiplantae</taxon>
        <taxon>Streptophyta</taxon>
        <taxon>Embryophyta</taxon>
        <taxon>Tracheophyta</taxon>
        <taxon>Spermatophyta</taxon>
        <taxon>Magnoliopsida</taxon>
        <taxon>Liliopsida</taxon>
        <taxon>Araceae</taxon>
        <taxon>Aroideae</taxon>
        <taxon>Colocasieae</taxon>
        <taxon>Colocasia</taxon>
    </lineage>
</organism>
<dbReference type="EMBL" id="NMUH01001066">
    <property type="protein sequence ID" value="MQL88545.1"/>
    <property type="molecule type" value="Genomic_DNA"/>
</dbReference>